<feature type="compositionally biased region" description="Basic and acidic residues" evidence="5">
    <location>
        <begin position="241"/>
        <end position="253"/>
    </location>
</feature>
<keyword evidence="2" id="KW-0227">DNA damage</keyword>
<feature type="coiled-coil region" evidence="4">
    <location>
        <begin position="423"/>
        <end position="450"/>
    </location>
</feature>
<name>A0A6A7C3F2_9PEZI</name>
<evidence type="ECO:0000259" key="6">
    <source>
        <dbReference type="Pfam" id="PF08573"/>
    </source>
</evidence>
<feature type="domain" description="DNA endonuclease activator Ctp1 C-terminal" evidence="6">
    <location>
        <begin position="315"/>
        <end position="424"/>
    </location>
</feature>
<evidence type="ECO:0000313" key="8">
    <source>
        <dbReference type="Proteomes" id="UP000799421"/>
    </source>
</evidence>
<evidence type="ECO:0000256" key="3">
    <source>
        <dbReference type="ARBA" id="ARBA00023242"/>
    </source>
</evidence>
<feature type="compositionally biased region" description="Basic and acidic residues" evidence="5">
    <location>
        <begin position="103"/>
        <end position="112"/>
    </location>
</feature>
<dbReference type="Proteomes" id="UP000799421">
    <property type="component" value="Unassembled WGS sequence"/>
</dbReference>
<keyword evidence="3" id="KW-0539">Nucleus</keyword>
<evidence type="ECO:0000256" key="1">
    <source>
        <dbReference type="ARBA" id="ARBA00004123"/>
    </source>
</evidence>
<dbReference type="Pfam" id="PF08573">
    <property type="entry name" value="SAE2"/>
    <property type="match status" value="1"/>
</dbReference>
<sequence length="458" mass="52464">METIDKCLKRQVFLPIEKPEAAAVTPELYYDLVDRYNDLIKYHGNVKMQHASCDDRIRAAMTKYRQAKVRVKEWQMYIDRMFMKGIQSAGVQPDALRSSDSSNEPKKSKDSAKVASDSHLIEQTQTDITPKPMQHPALVLRAASPEIRVTSSQTTDPQCDAPPSSPPTAIAAQSDDEPTMVSVRTRKRRRNVPKPIKQEPISPKNNFDVCISTSPSHKRVKLEEAKTSRAPSSLDGQTDTECPRKALDFKDANKSVSRKLFSPSSVKETTPRHGSRQREKQRNLREVTPLRSRHLSRLKLDDFKINPSYKQTNYAFTDTFRGRNLRRCLQGCMRADCCGAVFLRAVELGGAQVPGKSDAEVMEAYLGPDWRTVRDGCSEDKWKDMVNHARATWMANAYGKHRYAFERRKSPPGFWRTDMPTTQEEAQDRANALVQERQKIEERWQEAMRNGRWKFKDE</sequence>
<keyword evidence="4" id="KW-0175">Coiled coil</keyword>
<gene>
    <name evidence="7" type="ORF">K470DRAFT_294429</name>
</gene>
<feature type="compositionally biased region" description="Polar residues" evidence="5">
    <location>
        <begin position="229"/>
        <end position="240"/>
    </location>
</feature>
<feature type="region of interest" description="Disordered" evidence="5">
    <location>
        <begin position="148"/>
        <end position="285"/>
    </location>
</feature>
<feature type="region of interest" description="Disordered" evidence="5">
    <location>
        <begin position="92"/>
        <end position="133"/>
    </location>
</feature>
<comment type="subcellular location">
    <subcellularLocation>
        <location evidence="1">Nucleus</location>
    </subcellularLocation>
</comment>
<dbReference type="GO" id="GO:0006281">
    <property type="term" value="P:DNA repair"/>
    <property type="evidence" value="ECO:0007669"/>
    <property type="project" value="InterPro"/>
</dbReference>
<dbReference type="OrthoDB" id="5801062at2759"/>
<evidence type="ECO:0000256" key="2">
    <source>
        <dbReference type="ARBA" id="ARBA00022763"/>
    </source>
</evidence>
<proteinExistence type="predicted"/>
<keyword evidence="8" id="KW-1185">Reference proteome</keyword>
<dbReference type="InterPro" id="IPR013882">
    <property type="entry name" value="Ctp1_C"/>
</dbReference>
<accession>A0A6A7C3F2</accession>
<reference evidence="7" key="1">
    <citation type="journal article" date="2020" name="Stud. Mycol.">
        <title>101 Dothideomycetes genomes: a test case for predicting lifestyles and emergence of pathogens.</title>
        <authorList>
            <person name="Haridas S."/>
            <person name="Albert R."/>
            <person name="Binder M."/>
            <person name="Bloem J."/>
            <person name="Labutti K."/>
            <person name="Salamov A."/>
            <person name="Andreopoulos B."/>
            <person name="Baker S."/>
            <person name="Barry K."/>
            <person name="Bills G."/>
            <person name="Bluhm B."/>
            <person name="Cannon C."/>
            <person name="Castanera R."/>
            <person name="Culley D."/>
            <person name="Daum C."/>
            <person name="Ezra D."/>
            <person name="Gonzalez J."/>
            <person name="Henrissat B."/>
            <person name="Kuo A."/>
            <person name="Liang C."/>
            <person name="Lipzen A."/>
            <person name="Lutzoni F."/>
            <person name="Magnuson J."/>
            <person name="Mondo S."/>
            <person name="Nolan M."/>
            <person name="Ohm R."/>
            <person name="Pangilinan J."/>
            <person name="Park H.-J."/>
            <person name="Ramirez L."/>
            <person name="Alfaro M."/>
            <person name="Sun H."/>
            <person name="Tritt A."/>
            <person name="Yoshinaga Y."/>
            <person name="Zwiers L.-H."/>
            <person name="Turgeon B."/>
            <person name="Goodwin S."/>
            <person name="Spatafora J."/>
            <person name="Crous P."/>
            <person name="Grigoriev I."/>
        </authorList>
    </citation>
    <scope>NUCLEOTIDE SEQUENCE</scope>
    <source>
        <strain evidence="7">CBS 480.64</strain>
    </source>
</reference>
<protein>
    <submittedName>
        <fullName evidence="7">SAE2-domain-containing protein</fullName>
    </submittedName>
</protein>
<evidence type="ECO:0000256" key="5">
    <source>
        <dbReference type="SAM" id="MobiDB-lite"/>
    </source>
</evidence>
<organism evidence="7 8">
    <name type="scientific">Piedraia hortae CBS 480.64</name>
    <dbReference type="NCBI Taxonomy" id="1314780"/>
    <lineage>
        <taxon>Eukaryota</taxon>
        <taxon>Fungi</taxon>
        <taxon>Dikarya</taxon>
        <taxon>Ascomycota</taxon>
        <taxon>Pezizomycotina</taxon>
        <taxon>Dothideomycetes</taxon>
        <taxon>Dothideomycetidae</taxon>
        <taxon>Capnodiales</taxon>
        <taxon>Piedraiaceae</taxon>
        <taxon>Piedraia</taxon>
    </lineage>
</organism>
<dbReference type="EMBL" id="MU005974">
    <property type="protein sequence ID" value="KAF2861238.1"/>
    <property type="molecule type" value="Genomic_DNA"/>
</dbReference>
<dbReference type="GO" id="GO:0005634">
    <property type="term" value="C:nucleus"/>
    <property type="evidence" value="ECO:0007669"/>
    <property type="project" value="UniProtKB-SubCell"/>
</dbReference>
<dbReference type="AlphaFoldDB" id="A0A6A7C3F2"/>
<evidence type="ECO:0000313" key="7">
    <source>
        <dbReference type="EMBL" id="KAF2861238.1"/>
    </source>
</evidence>
<evidence type="ECO:0000256" key="4">
    <source>
        <dbReference type="SAM" id="Coils"/>
    </source>
</evidence>
<feature type="compositionally biased region" description="Basic and acidic residues" evidence="5">
    <location>
        <begin position="276"/>
        <end position="285"/>
    </location>
</feature>